<dbReference type="GO" id="GO:0006357">
    <property type="term" value="P:regulation of transcription by RNA polymerase II"/>
    <property type="evidence" value="ECO:0007669"/>
    <property type="project" value="InterPro"/>
</dbReference>
<accession>A0AAD1U861</accession>
<dbReference type="Proteomes" id="UP001295684">
    <property type="component" value="Unassembled WGS sequence"/>
</dbReference>
<protein>
    <recommendedName>
        <fullName evidence="4">Enhancer of polycomb-like protein</fullName>
    </recommendedName>
</protein>
<feature type="region of interest" description="Disordered" evidence="1">
    <location>
        <begin position="71"/>
        <end position="93"/>
    </location>
</feature>
<feature type="compositionally biased region" description="Polar residues" evidence="1">
    <location>
        <begin position="632"/>
        <end position="644"/>
    </location>
</feature>
<proteinExistence type="predicted"/>
<dbReference type="GO" id="GO:0035267">
    <property type="term" value="C:NuA4 histone acetyltransferase complex"/>
    <property type="evidence" value="ECO:0007669"/>
    <property type="project" value="InterPro"/>
</dbReference>
<feature type="compositionally biased region" description="Basic and acidic residues" evidence="1">
    <location>
        <begin position="602"/>
        <end position="611"/>
    </location>
</feature>
<dbReference type="AlphaFoldDB" id="A0AAD1U861"/>
<feature type="compositionally biased region" description="Basic residues" evidence="1">
    <location>
        <begin position="619"/>
        <end position="630"/>
    </location>
</feature>
<evidence type="ECO:0008006" key="4">
    <source>
        <dbReference type="Google" id="ProtNLM"/>
    </source>
</evidence>
<dbReference type="PANTHER" id="PTHR14898">
    <property type="entry name" value="ENHANCER OF POLYCOMB"/>
    <property type="match status" value="1"/>
</dbReference>
<feature type="compositionally biased region" description="Basic and acidic residues" evidence="1">
    <location>
        <begin position="342"/>
        <end position="370"/>
    </location>
</feature>
<dbReference type="InterPro" id="IPR024943">
    <property type="entry name" value="Enhancer_polycomb"/>
</dbReference>
<reference evidence="2" key="1">
    <citation type="submission" date="2023-07" db="EMBL/GenBank/DDBJ databases">
        <authorList>
            <consortium name="AG Swart"/>
            <person name="Singh M."/>
            <person name="Singh A."/>
            <person name="Seah K."/>
            <person name="Emmerich C."/>
        </authorList>
    </citation>
    <scope>NUCLEOTIDE SEQUENCE</scope>
    <source>
        <strain evidence="2">DP1</strain>
    </source>
</reference>
<feature type="compositionally biased region" description="Acidic residues" evidence="1">
    <location>
        <begin position="591"/>
        <end position="601"/>
    </location>
</feature>
<evidence type="ECO:0000313" key="2">
    <source>
        <dbReference type="EMBL" id="CAI2362049.1"/>
    </source>
</evidence>
<feature type="compositionally biased region" description="Polar residues" evidence="1">
    <location>
        <begin position="390"/>
        <end position="410"/>
    </location>
</feature>
<evidence type="ECO:0000256" key="1">
    <source>
        <dbReference type="SAM" id="MobiDB-lite"/>
    </source>
</evidence>
<name>A0AAD1U861_EUPCR</name>
<gene>
    <name evidence="2" type="ORF">ECRASSUSDP1_LOCUS3366</name>
</gene>
<evidence type="ECO:0000313" key="3">
    <source>
        <dbReference type="Proteomes" id="UP001295684"/>
    </source>
</evidence>
<feature type="region of interest" description="Disordered" evidence="1">
    <location>
        <begin position="342"/>
        <end position="431"/>
    </location>
</feature>
<keyword evidence="3" id="KW-1185">Reference proteome</keyword>
<sequence>MPSNRRNIRKRQFDAGKSLKLYRDYEGLYQYLHGDNGSANELKTFEQFEKIENLDKIASMFLKRKNNVPIPDITPGMKENSSNKSEESSKTNFTKVEDKPPVDFYFKPLGPVGQNYIKYTPKVTPLIGEQNYEKVDFMLLKSQWEEFTANVKTLNESHKDIVEEIIDKFEKYTAKDDVHSFEKYKEFIKKVRMISKQKLPSDAQLKGIYNVWVSLRKKIENALLRPFWKKPDINDNSPIASFRSRVPEKMQTRRKNKNDQSNYLKLRMLRKEIFCGRTLVHDVMRREKLKMAAIDLDFMEVKQKYMELQDSSKKNADYEEYIKNEEANFRIDLPSHLAETYRMEDREEEKSEQKSHHDQDMESNRSERSSNKRTKRPHDMDKNSVLEPENSINSDFQSNADVPLSRNPSSAGGPLSQTTTTIPTQPPKDMRAKIDPTTVLQLSIMYHKLSYIGMQVDPNRIKISSTKAIKKEDYLNLSQKELEKELYFRAGTRPKTIKENEDTAGDIKYTIFTARSGRVMILRKPVGGRYEVMDKYKHDELPRSNRETANNLKRIKISENDEVEGIRHSTNPALQYQINNTFGDCYGLEDNTAEDSDESMSDNEKNDKDDYTSGFIERYRKRKGNNKRGNKTSLKIQHSKSIIC</sequence>
<comment type="caution">
    <text evidence="2">The sequence shown here is derived from an EMBL/GenBank/DDBJ whole genome shotgun (WGS) entry which is preliminary data.</text>
</comment>
<feature type="compositionally biased region" description="Basic and acidic residues" evidence="1">
    <location>
        <begin position="84"/>
        <end position="93"/>
    </location>
</feature>
<organism evidence="2 3">
    <name type="scientific">Euplotes crassus</name>
    <dbReference type="NCBI Taxonomy" id="5936"/>
    <lineage>
        <taxon>Eukaryota</taxon>
        <taxon>Sar</taxon>
        <taxon>Alveolata</taxon>
        <taxon>Ciliophora</taxon>
        <taxon>Intramacronucleata</taxon>
        <taxon>Spirotrichea</taxon>
        <taxon>Hypotrichia</taxon>
        <taxon>Euplotida</taxon>
        <taxon>Euplotidae</taxon>
        <taxon>Moneuplotes</taxon>
    </lineage>
</organism>
<feature type="region of interest" description="Disordered" evidence="1">
    <location>
        <begin position="587"/>
        <end position="644"/>
    </location>
</feature>
<dbReference type="EMBL" id="CAMPGE010003226">
    <property type="protein sequence ID" value="CAI2362049.1"/>
    <property type="molecule type" value="Genomic_DNA"/>
</dbReference>